<organism evidence="2 3">
    <name type="scientific">[Actinomadura] parvosata subsp. kistnae</name>
    <dbReference type="NCBI Taxonomy" id="1909395"/>
    <lineage>
        <taxon>Bacteria</taxon>
        <taxon>Bacillati</taxon>
        <taxon>Actinomycetota</taxon>
        <taxon>Actinomycetes</taxon>
        <taxon>Streptosporangiales</taxon>
        <taxon>Streptosporangiaceae</taxon>
        <taxon>Nonomuraea</taxon>
    </lineage>
</organism>
<dbReference type="EMBL" id="CP017717">
    <property type="protein sequence ID" value="AQZ70483.1"/>
    <property type="molecule type" value="Genomic_DNA"/>
</dbReference>
<sequence length="89" mass="9999">MMWWGYNGMNGWGYVLMGLSTLVFWGLVITTIVLAARHASRVIGAGRTSPPPTAQELLAQRYARGEIDTDEYRSRLDVLQRGPEYPVRG</sequence>
<feature type="transmembrane region" description="Helical" evidence="1">
    <location>
        <begin position="12"/>
        <end position="36"/>
    </location>
</feature>
<evidence type="ECO:0000256" key="1">
    <source>
        <dbReference type="SAM" id="Phobius"/>
    </source>
</evidence>
<dbReference type="OrthoDB" id="3748887at2"/>
<dbReference type="InterPro" id="IPR033788">
    <property type="entry name" value="VbhA-like"/>
</dbReference>
<proteinExistence type="predicted"/>
<dbReference type="KEGG" id="noa:BKM31_18655"/>
<name>A0A1V0AJW2_9ACTN</name>
<keyword evidence="1" id="KW-1133">Transmembrane helix</keyword>
<evidence type="ECO:0008006" key="4">
    <source>
        <dbReference type="Google" id="ProtNLM"/>
    </source>
</evidence>
<accession>A0A1V0AJW2</accession>
<evidence type="ECO:0000313" key="3">
    <source>
        <dbReference type="Proteomes" id="UP000190797"/>
    </source>
</evidence>
<reference evidence="3" key="1">
    <citation type="journal article" date="2017" name="Med. Chem. Commun.">
        <title>Nonomuraea sp. ATCC 55076 harbours the largest actinomycete chromosome to date and the kistamicin biosynthetic gene cluster.</title>
        <authorList>
            <person name="Nazari B."/>
            <person name="Forneris C.C."/>
            <person name="Gibson M.I."/>
            <person name="Moon K."/>
            <person name="Schramma K.R."/>
            <person name="Seyedsayamdost M.R."/>
        </authorList>
    </citation>
    <scope>NUCLEOTIDE SEQUENCE [LARGE SCALE GENOMIC DNA]</scope>
    <source>
        <strain evidence="3">ATCC 55076</strain>
    </source>
</reference>
<keyword evidence="3" id="KW-1185">Reference proteome</keyword>
<dbReference type="STRING" id="1909395.BKM31_18655"/>
<keyword evidence="1" id="KW-0472">Membrane</keyword>
<dbReference type="AlphaFoldDB" id="A0A1V0AJW2"/>
<keyword evidence="1" id="KW-0812">Transmembrane</keyword>
<dbReference type="CDD" id="cd11586">
    <property type="entry name" value="VbhA_like"/>
    <property type="match status" value="1"/>
</dbReference>
<gene>
    <name evidence="2" type="ORF">BKM31_18655</name>
</gene>
<evidence type="ECO:0000313" key="2">
    <source>
        <dbReference type="EMBL" id="AQZ70483.1"/>
    </source>
</evidence>
<dbReference type="Proteomes" id="UP000190797">
    <property type="component" value="Chromosome"/>
</dbReference>
<protein>
    <recommendedName>
        <fullName evidence="4">SHOCT domain-containing protein</fullName>
    </recommendedName>
</protein>